<dbReference type="PANTHER" id="PTHR38795">
    <property type="entry name" value="DUF6604 DOMAIN-CONTAINING PROTEIN"/>
    <property type="match status" value="1"/>
</dbReference>
<dbReference type="InterPro" id="IPR046539">
    <property type="entry name" value="DUF6604"/>
</dbReference>
<dbReference type="AlphaFoldDB" id="A0A8S9A0A9"/>
<name>A0A8S9A0A9_SORMA</name>
<comment type="caution">
    <text evidence="2">The sequence shown here is derived from an EMBL/GenBank/DDBJ whole genome shotgun (WGS) entry which is preliminary data.</text>
</comment>
<organism evidence="2 3">
    <name type="scientific">Sordaria macrospora</name>
    <dbReference type="NCBI Taxonomy" id="5147"/>
    <lineage>
        <taxon>Eukaryota</taxon>
        <taxon>Fungi</taxon>
        <taxon>Dikarya</taxon>
        <taxon>Ascomycota</taxon>
        <taxon>Pezizomycotina</taxon>
        <taxon>Sordariomycetes</taxon>
        <taxon>Sordariomycetidae</taxon>
        <taxon>Sordariales</taxon>
        <taxon>Sordariaceae</taxon>
        <taxon>Sordaria</taxon>
    </lineage>
</organism>
<dbReference type="Pfam" id="PF20253">
    <property type="entry name" value="DUF6604"/>
    <property type="match status" value="1"/>
</dbReference>
<evidence type="ECO:0000313" key="3">
    <source>
        <dbReference type="Proteomes" id="UP000433876"/>
    </source>
</evidence>
<protein>
    <recommendedName>
        <fullName evidence="1">DUF6604 domain-containing protein</fullName>
    </recommendedName>
</protein>
<dbReference type="VEuPathDB" id="FungiDB:SMAC_01594"/>
<dbReference type="PANTHER" id="PTHR38795:SF1">
    <property type="entry name" value="DUF6604 DOMAIN-CONTAINING PROTEIN"/>
    <property type="match status" value="1"/>
</dbReference>
<dbReference type="PIRSF" id="PIRSF028035">
    <property type="entry name" value="UCP028035"/>
    <property type="match status" value="1"/>
</dbReference>
<dbReference type="EMBL" id="NMPR01000013">
    <property type="protein sequence ID" value="KAA8635299.1"/>
    <property type="molecule type" value="Genomic_DNA"/>
</dbReference>
<accession>A0A8S9A0A9</accession>
<sequence>MPPTRDIQYAPPGSYLAHQHNSKLLLYWISRTAHSILKHCHKTRPDCLLQLLDELKAGLPEHEGSKELQADPARAGFFTWARLVGFCKFIGAHIDFVPPSIAVLFLHVINTKLAAFTTWKALTARLPRAENTAELNAFGADIRTLWKAFNALRGFRSTEAPLADRITSSISSDVIPGSEEDINSLVPDEFPIRVVEDRTERQDKSNAEVEAEFYKFKAILPPDDLPLHHFDIGIPAYYDGILNTNGNFSGLAVYDLFKEFVRLRKFLNDTWKEVIYDGLNSAVAVAVSFAAINLVNKYYVDTTPERLHYINMIRYFTDYQNSKSYVQPFPVSAYRVRRDGSCSEKFQRHVEVKEMFMIYTFESIVEFISHFHATQDGKPTERMANLLQNWDPNIDLTGLTEEEYLRWRHLYTIKLLYSLDELALSLPSIANLAMGKTSPTGDSIKWSIEPTEVFLLQLMVDSFTASRGWLYDPIRGPIFVQPPSANVFLPARDLALFAGVKLDDSANEVAEGIPQLEIPQHYLGKAFEVCFAAKEFQSGKHNQGTGKTFLCGCSPNYCAEIYVQALWESHSINVWTYSINDVSYLGFYREPVLLVHLHNMLVREGYLMQSSRSITFLETYFDSLLSKEAKTLQDSGHYEQALSNALQSLHNPLPLSTFERLVKEGYRTEQLGCLANLQRLMVDITENKKRRVVQVKGQGSSNDVEYIIKGSRGRAKAVMDGIQAVGFELKELVPGTMLEGPGNSKIMVSLRDVLELLKADVTLGLHGSRCPDAMDRLWITSRANRVLEHIEGELAAARDPLFLKIYGDPPAKEDENAKESGGGGNEAGGVKTLAGMRQELVLRLLSRRLDVPGTKKAIEVAAKAFDDEELVEFQCLYKGFQGDSGRISDEMIRKRLEKGLAKASCPVM</sequence>
<evidence type="ECO:0000313" key="2">
    <source>
        <dbReference type="EMBL" id="KAA8635299.1"/>
    </source>
</evidence>
<dbReference type="Proteomes" id="UP000433876">
    <property type="component" value="Unassembled WGS sequence"/>
</dbReference>
<dbReference type="OMA" id="GKPTERM"/>
<evidence type="ECO:0000259" key="1">
    <source>
        <dbReference type="Pfam" id="PF20253"/>
    </source>
</evidence>
<feature type="domain" description="DUF6604" evidence="1">
    <location>
        <begin position="26"/>
        <end position="297"/>
    </location>
</feature>
<gene>
    <name evidence="2" type="ORF">SMACR_01594</name>
</gene>
<proteinExistence type="predicted"/>
<reference evidence="2 3" key="1">
    <citation type="submission" date="2017-07" db="EMBL/GenBank/DDBJ databases">
        <title>Genome sequence of the Sordaria macrospora wild type strain R19027.</title>
        <authorList>
            <person name="Nowrousian M."/>
            <person name="Teichert I."/>
            <person name="Kueck U."/>
        </authorList>
    </citation>
    <scope>NUCLEOTIDE SEQUENCE [LARGE SCALE GENOMIC DNA]</scope>
    <source>
        <strain evidence="2 3">R19027</strain>
        <tissue evidence="2">Mycelium</tissue>
    </source>
</reference>
<dbReference type="InterPro" id="IPR016864">
    <property type="entry name" value="UCP028035"/>
</dbReference>